<evidence type="ECO:0000256" key="8">
    <source>
        <dbReference type="ARBA" id="ARBA00022734"/>
    </source>
</evidence>
<evidence type="ECO:0000256" key="20">
    <source>
        <dbReference type="PROSITE-ProRule" id="PRU10141"/>
    </source>
</evidence>
<evidence type="ECO:0000259" key="24">
    <source>
        <dbReference type="PROSITE" id="PS50011"/>
    </source>
</evidence>
<keyword evidence="4" id="KW-0597">Phosphoprotein</keyword>
<dbReference type="PROSITE" id="PS00108">
    <property type="entry name" value="PROTEIN_KINASE_ST"/>
    <property type="match status" value="1"/>
</dbReference>
<dbReference type="GO" id="GO:0005524">
    <property type="term" value="F:ATP binding"/>
    <property type="evidence" value="ECO:0007669"/>
    <property type="project" value="UniProtKB-UniRule"/>
</dbReference>
<keyword evidence="11 19" id="KW-0067">ATP-binding</keyword>
<dbReference type="InterPro" id="IPR008271">
    <property type="entry name" value="Ser/Thr_kinase_AS"/>
</dbReference>
<keyword evidence="13 22" id="KW-0472">Membrane</keyword>
<proteinExistence type="inferred from homology"/>
<gene>
    <name evidence="27" type="ORF">Adt_37388</name>
</gene>
<dbReference type="InterPro" id="IPR011009">
    <property type="entry name" value="Kinase-like_dom_sf"/>
</dbReference>
<dbReference type="InterPro" id="IPR024171">
    <property type="entry name" value="SRK-like_kinase"/>
</dbReference>
<evidence type="ECO:0000256" key="6">
    <source>
        <dbReference type="ARBA" id="ARBA00022692"/>
    </source>
</evidence>
<dbReference type="InterPro" id="IPR017441">
    <property type="entry name" value="Protein_kinase_ATP_BS"/>
</dbReference>
<dbReference type="Proteomes" id="UP001604336">
    <property type="component" value="Unassembled WGS sequence"/>
</dbReference>
<keyword evidence="14" id="KW-1015">Disulfide bond</keyword>
<comment type="subcellular location">
    <subcellularLocation>
        <location evidence="1">Membrane</location>
        <topology evidence="1">Single-pass type I membrane protein</topology>
    </subcellularLocation>
</comment>
<dbReference type="PROSITE" id="PS50948">
    <property type="entry name" value="PAN"/>
    <property type="match status" value="1"/>
</dbReference>
<evidence type="ECO:0000256" key="18">
    <source>
        <dbReference type="ARBA" id="ARBA00048679"/>
    </source>
</evidence>
<evidence type="ECO:0000256" key="5">
    <source>
        <dbReference type="ARBA" id="ARBA00022679"/>
    </source>
</evidence>
<feature type="domain" description="Bulb-type lectin" evidence="25">
    <location>
        <begin position="63"/>
        <end position="175"/>
    </location>
</feature>
<dbReference type="Pfam" id="PF01453">
    <property type="entry name" value="B_lectin"/>
    <property type="match status" value="1"/>
</dbReference>
<keyword evidence="7 23" id="KW-0732">Signal</keyword>
<dbReference type="CDD" id="cd14066">
    <property type="entry name" value="STKc_IRAK"/>
    <property type="match status" value="1"/>
</dbReference>
<evidence type="ECO:0000256" key="14">
    <source>
        <dbReference type="ARBA" id="ARBA00023157"/>
    </source>
</evidence>
<keyword evidence="6 22" id="KW-0812">Transmembrane</keyword>
<dbReference type="FunFam" id="1.10.510.10:FF:000248">
    <property type="entry name" value="S-receptor-like kinase 5"/>
    <property type="match status" value="1"/>
</dbReference>
<keyword evidence="5 19" id="KW-0808">Transferase</keyword>
<evidence type="ECO:0000256" key="1">
    <source>
        <dbReference type="ARBA" id="ARBA00004479"/>
    </source>
</evidence>
<evidence type="ECO:0000256" key="21">
    <source>
        <dbReference type="SAM" id="Coils"/>
    </source>
</evidence>
<dbReference type="InterPro" id="IPR051343">
    <property type="entry name" value="G-type_lectin_kinases/EP1-like"/>
</dbReference>
<feature type="transmembrane region" description="Helical" evidence="22">
    <location>
        <begin position="482"/>
        <end position="503"/>
    </location>
</feature>
<dbReference type="FunFam" id="2.90.10.30:FF:000003">
    <property type="entry name" value="Os04g0303100 protein"/>
    <property type="match status" value="1"/>
</dbReference>
<comment type="catalytic activity">
    <reaction evidence="18 19">
        <text>L-seryl-[protein] + ATP = O-phospho-L-seryl-[protein] + ADP + H(+)</text>
        <dbReference type="Rhea" id="RHEA:17989"/>
        <dbReference type="Rhea" id="RHEA-COMP:9863"/>
        <dbReference type="Rhea" id="RHEA-COMP:11604"/>
        <dbReference type="ChEBI" id="CHEBI:15378"/>
        <dbReference type="ChEBI" id="CHEBI:29999"/>
        <dbReference type="ChEBI" id="CHEBI:30616"/>
        <dbReference type="ChEBI" id="CHEBI:83421"/>
        <dbReference type="ChEBI" id="CHEBI:456216"/>
        <dbReference type="EC" id="2.7.11.1"/>
    </reaction>
</comment>
<feature type="binding site" evidence="20">
    <location>
        <position position="567"/>
    </location>
    <ligand>
        <name>ATP</name>
        <dbReference type="ChEBI" id="CHEBI:30616"/>
    </ligand>
</feature>
<feature type="domain" description="Apple" evidence="26">
    <location>
        <begin position="366"/>
        <end position="452"/>
    </location>
</feature>
<evidence type="ECO:0000259" key="25">
    <source>
        <dbReference type="PROSITE" id="PS50927"/>
    </source>
</evidence>
<evidence type="ECO:0000256" key="16">
    <source>
        <dbReference type="ARBA" id="ARBA00023180"/>
    </source>
</evidence>
<dbReference type="PANTHER" id="PTHR47976">
    <property type="entry name" value="G-TYPE LECTIN S-RECEPTOR-LIKE SERINE/THREONINE-PROTEIN KINASE SD2-5"/>
    <property type="match status" value="1"/>
</dbReference>
<evidence type="ECO:0000256" key="19">
    <source>
        <dbReference type="PIRNR" id="PIRNR000641"/>
    </source>
</evidence>
<comment type="catalytic activity">
    <reaction evidence="17 19">
        <text>L-threonyl-[protein] + ATP = O-phospho-L-threonyl-[protein] + ADP + H(+)</text>
        <dbReference type="Rhea" id="RHEA:46608"/>
        <dbReference type="Rhea" id="RHEA-COMP:11060"/>
        <dbReference type="Rhea" id="RHEA-COMP:11605"/>
        <dbReference type="ChEBI" id="CHEBI:15378"/>
        <dbReference type="ChEBI" id="CHEBI:30013"/>
        <dbReference type="ChEBI" id="CHEBI:30616"/>
        <dbReference type="ChEBI" id="CHEBI:61977"/>
        <dbReference type="ChEBI" id="CHEBI:456216"/>
        <dbReference type="EC" id="2.7.11.1"/>
    </reaction>
</comment>
<evidence type="ECO:0000256" key="13">
    <source>
        <dbReference type="ARBA" id="ARBA00023136"/>
    </source>
</evidence>
<dbReference type="GO" id="GO:0016020">
    <property type="term" value="C:membrane"/>
    <property type="evidence" value="ECO:0007669"/>
    <property type="project" value="UniProtKB-SubCell"/>
</dbReference>
<dbReference type="Pfam" id="PF00069">
    <property type="entry name" value="Pkinase"/>
    <property type="match status" value="1"/>
</dbReference>
<evidence type="ECO:0000256" key="4">
    <source>
        <dbReference type="ARBA" id="ARBA00022553"/>
    </source>
</evidence>
<evidence type="ECO:0000256" key="3">
    <source>
        <dbReference type="ARBA" id="ARBA00022536"/>
    </source>
</evidence>
<keyword evidence="2 19" id="KW-0723">Serine/threonine-protein kinase</keyword>
<evidence type="ECO:0000259" key="26">
    <source>
        <dbReference type="PROSITE" id="PS50948"/>
    </source>
</evidence>
<dbReference type="PROSITE" id="PS50927">
    <property type="entry name" value="BULB_LECTIN"/>
    <property type="match status" value="1"/>
</dbReference>
<dbReference type="SUPFAM" id="SSF51110">
    <property type="entry name" value="alpha-D-mannose-specific plant lectins"/>
    <property type="match status" value="1"/>
</dbReference>
<dbReference type="EMBL" id="JBFOLK010000011">
    <property type="protein sequence ID" value="KAL2476652.1"/>
    <property type="molecule type" value="Genomic_DNA"/>
</dbReference>
<keyword evidence="21" id="KW-0175">Coiled coil</keyword>
<keyword evidence="12 22" id="KW-1133">Transmembrane helix</keyword>
<dbReference type="SMART" id="SM00220">
    <property type="entry name" value="S_TKc"/>
    <property type="match status" value="1"/>
</dbReference>
<reference evidence="28" key="1">
    <citation type="submission" date="2024-07" db="EMBL/GenBank/DDBJ databases">
        <title>Two chromosome-level genome assemblies of Korean endemic species Abeliophyllum distichum and Forsythia ovata (Oleaceae).</title>
        <authorList>
            <person name="Jang H."/>
        </authorList>
    </citation>
    <scope>NUCLEOTIDE SEQUENCE [LARGE SCALE GENOMIC DNA]</scope>
</reference>
<name>A0ABD1QKA9_9LAMI</name>
<feature type="domain" description="Protein kinase" evidence="24">
    <location>
        <begin position="539"/>
        <end position="835"/>
    </location>
</feature>
<evidence type="ECO:0000256" key="11">
    <source>
        <dbReference type="ARBA" id="ARBA00022840"/>
    </source>
</evidence>
<dbReference type="InterPro" id="IPR003609">
    <property type="entry name" value="Pan_app"/>
</dbReference>
<evidence type="ECO:0000256" key="22">
    <source>
        <dbReference type="SAM" id="Phobius"/>
    </source>
</evidence>
<dbReference type="FunFam" id="3.30.200.20:FF:000178">
    <property type="entry name" value="serine/threonine-protein kinase PBS1-like"/>
    <property type="match status" value="1"/>
</dbReference>
<feature type="chain" id="PRO_5044814628" description="Receptor-like serine/threonine-protein kinase" evidence="23">
    <location>
        <begin position="20"/>
        <end position="854"/>
    </location>
</feature>
<evidence type="ECO:0000256" key="15">
    <source>
        <dbReference type="ARBA" id="ARBA00023170"/>
    </source>
</evidence>
<dbReference type="AlphaFoldDB" id="A0ABD1QKA9"/>
<dbReference type="EC" id="2.7.11.1" evidence="19"/>
<dbReference type="GO" id="GO:0004674">
    <property type="term" value="F:protein serine/threonine kinase activity"/>
    <property type="evidence" value="ECO:0007669"/>
    <property type="project" value="UniProtKB-KW"/>
</dbReference>
<dbReference type="CDD" id="cd00028">
    <property type="entry name" value="B_lectin"/>
    <property type="match status" value="1"/>
</dbReference>
<keyword evidence="3" id="KW-0245">EGF-like domain</keyword>
<evidence type="ECO:0000256" key="2">
    <source>
        <dbReference type="ARBA" id="ARBA00022527"/>
    </source>
</evidence>
<dbReference type="SMART" id="SM00108">
    <property type="entry name" value="B_lectin"/>
    <property type="match status" value="1"/>
</dbReference>
<comment type="similarity">
    <text evidence="19">Belongs to the protein kinase superfamily. Ser/Thr protein kinase family.</text>
</comment>
<feature type="coiled-coil region" evidence="21">
    <location>
        <begin position="762"/>
        <end position="789"/>
    </location>
</feature>
<evidence type="ECO:0000256" key="17">
    <source>
        <dbReference type="ARBA" id="ARBA00047899"/>
    </source>
</evidence>
<evidence type="ECO:0000313" key="28">
    <source>
        <dbReference type="Proteomes" id="UP001604336"/>
    </source>
</evidence>
<keyword evidence="28" id="KW-1185">Reference proteome</keyword>
<dbReference type="PROSITE" id="PS50011">
    <property type="entry name" value="PROTEIN_KINASE_DOM"/>
    <property type="match status" value="1"/>
</dbReference>
<keyword evidence="15" id="KW-0675">Receptor</keyword>
<dbReference type="Gene3D" id="2.90.10.30">
    <property type="match status" value="1"/>
</dbReference>
<evidence type="ECO:0000256" key="10">
    <source>
        <dbReference type="ARBA" id="ARBA00022777"/>
    </source>
</evidence>
<dbReference type="PANTHER" id="PTHR47976:SF66">
    <property type="entry name" value="G-TYPE LECTIN S-RECEPTOR-LIKE SERINE_THREONINE-PROTEIN KINASE SD2-5"/>
    <property type="match status" value="1"/>
</dbReference>
<dbReference type="InterPro" id="IPR001480">
    <property type="entry name" value="Bulb-type_lectin_dom"/>
</dbReference>
<keyword evidence="8" id="KW-0430">Lectin</keyword>
<sequence length="854" mass="95814">MACFLFSLFLSSLFTLGHAQPSVVNERTNSSIWPGPIFYLNSTLQSTWHNKFINRRFQGGDGSKTRAVLLRQMSEKSLAVMCGFYCIDACTNYSFSVVIAGGNDLSLVWSANREHPAPENTTLQLTREEGLVLINSDGIKIWSTNTSSVSGMNISSSGNLILFNDEGNPVWQSFDHPTDTLLVDQKLIEGQRLTVSSSQSNWSQGPYYATITSALGFAAYTEVDQGPPMMYYQLLPTQNMGSANESVFAKFSQVGLLVNMGTRAQWNYGEYNAIPSSDTVIVFLKLDSIGNLKIYQHDNDRGLVELLDMVGEDMGECQYPRSCGEYGVCREGQCSCPISLDKIQYFRSVQSQLPSLGCSRITPLSCQQSFNQHQLLEIENVTFFNVIDLGAAYPNIKDINQCKQACLQNCSCSAAFFSYQNITDDGYCFLPVKILSIRESRFPRTDFAYRTYIKVQIPNDMSLRSVPEAAPLSPPSVNKSNFTALIAGSSAVAFVLGIFILILSMIRRRNSIDDDDECIGQISGLPMRFSYEELRLATEEFKEKIGGGGFGTVFKGKLGDGTEIAVKRLDKLSQGMKEFLAEVRSIGSVHHFNLVKLIGFCAEKNCRLLVYELMKNGSLDNWIFSTDKRPSSHQLNWQTRKKIVLDIVKGLAYLHEECHQKIIHLDIKPQNILLDENFNAKVSDFGLCKLLERDVSQIQTTMRGTPGYIAPEWRLPRITIKVDIYSFGIVLLEIVCGRRNFDGTRSDSSSHLLKLLQDKAMENKFLDLIENYDEEMMNHEEEVLRMIKIAAWCLQDDHTRRPTMSIVAKVLEGVMEVEEESISYCFSHALAHPVLAPPDKVSEPPQASVLSYPR</sequence>
<evidence type="ECO:0000256" key="23">
    <source>
        <dbReference type="SAM" id="SignalP"/>
    </source>
</evidence>
<feature type="signal peptide" evidence="23">
    <location>
        <begin position="1"/>
        <end position="19"/>
    </location>
</feature>
<dbReference type="Gene3D" id="1.10.510.10">
    <property type="entry name" value="Transferase(Phosphotransferase) domain 1"/>
    <property type="match status" value="1"/>
</dbReference>
<dbReference type="InterPro" id="IPR000719">
    <property type="entry name" value="Prot_kinase_dom"/>
</dbReference>
<comment type="caution">
    <text evidence="27">The sequence shown here is derived from an EMBL/GenBank/DDBJ whole genome shotgun (WGS) entry which is preliminary data.</text>
</comment>
<evidence type="ECO:0000256" key="12">
    <source>
        <dbReference type="ARBA" id="ARBA00022989"/>
    </source>
</evidence>
<evidence type="ECO:0000256" key="9">
    <source>
        <dbReference type="ARBA" id="ARBA00022741"/>
    </source>
</evidence>
<dbReference type="CDD" id="cd01098">
    <property type="entry name" value="PAN_AP_plant"/>
    <property type="match status" value="1"/>
</dbReference>
<organism evidence="27 28">
    <name type="scientific">Abeliophyllum distichum</name>
    <dbReference type="NCBI Taxonomy" id="126358"/>
    <lineage>
        <taxon>Eukaryota</taxon>
        <taxon>Viridiplantae</taxon>
        <taxon>Streptophyta</taxon>
        <taxon>Embryophyta</taxon>
        <taxon>Tracheophyta</taxon>
        <taxon>Spermatophyta</taxon>
        <taxon>Magnoliopsida</taxon>
        <taxon>eudicotyledons</taxon>
        <taxon>Gunneridae</taxon>
        <taxon>Pentapetalae</taxon>
        <taxon>asterids</taxon>
        <taxon>lamiids</taxon>
        <taxon>Lamiales</taxon>
        <taxon>Oleaceae</taxon>
        <taxon>Forsythieae</taxon>
        <taxon>Abeliophyllum</taxon>
    </lineage>
</organism>
<keyword evidence="9 19" id="KW-0547">Nucleotide-binding</keyword>
<accession>A0ABD1QKA9</accession>
<evidence type="ECO:0000256" key="7">
    <source>
        <dbReference type="ARBA" id="ARBA00022729"/>
    </source>
</evidence>
<keyword evidence="10 19" id="KW-0418">Kinase</keyword>
<dbReference type="Pfam" id="PF08276">
    <property type="entry name" value="PAN_2"/>
    <property type="match status" value="1"/>
</dbReference>
<dbReference type="PROSITE" id="PS00107">
    <property type="entry name" value="PROTEIN_KINASE_ATP"/>
    <property type="match status" value="1"/>
</dbReference>
<keyword evidence="16" id="KW-0325">Glycoprotein</keyword>
<dbReference type="GO" id="GO:0030246">
    <property type="term" value="F:carbohydrate binding"/>
    <property type="evidence" value="ECO:0007669"/>
    <property type="project" value="UniProtKB-KW"/>
</dbReference>
<dbReference type="PIRSF" id="PIRSF000641">
    <property type="entry name" value="SRK"/>
    <property type="match status" value="1"/>
</dbReference>
<evidence type="ECO:0000313" key="27">
    <source>
        <dbReference type="EMBL" id="KAL2476652.1"/>
    </source>
</evidence>
<dbReference type="Gene3D" id="3.30.200.20">
    <property type="entry name" value="Phosphorylase Kinase, domain 1"/>
    <property type="match status" value="1"/>
</dbReference>
<dbReference type="SUPFAM" id="SSF56112">
    <property type="entry name" value="Protein kinase-like (PK-like)"/>
    <property type="match status" value="1"/>
</dbReference>
<dbReference type="InterPro" id="IPR036426">
    <property type="entry name" value="Bulb-type_lectin_dom_sf"/>
</dbReference>
<protein>
    <recommendedName>
        <fullName evidence="19">Receptor-like serine/threonine-protein kinase</fullName>
        <ecNumber evidence="19">2.7.11.1</ecNumber>
    </recommendedName>
</protein>